<evidence type="ECO:0000256" key="3">
    <source>
        <dbReference type="PROSITE-ProRule" id="PRU00169"/>
    </source>
</evidence>
<protein>
    <submittedName>
        <fullName evidence="6">DNA-binding response regulator, NarL/FixJ family, contains REC and HTH domains</fullName>
    </submittedName>
</protein>
<evidence type="ECO:0000256" key="1">
    <source>
        <dbReference type="ARBA" id="ARBA00022553"/>
    </source>
</evidence>
<dbReference type="SUPFAM" id="SSF52172">
    <property type="entry name" value="CheY-like"/>
    <property type="match status" value="1"/>
</dbReference>
<dbReference type="EMBL" id="CAXJRC010000017">
    <property type="protein sequence ID" value="CAL2106579.1"/>
    <property type="molecule type" value="Genomic_DNA"/>
</dbReference>
<dbReference type="PROSITE" id="PS50110">
    <property type="entry name" value="RESPONSE_REGULATORY"/>
    <property type="match status" value="1"/>
</dbReference>
<dbReference type="InterPro" id="IPR016032">
    <property type="entry name" value="Sig_transdc_resp-reg_C-effctor"/>
</dbReference>
<evidence type="ECO:0000256" key="2">
    <source>
        <dbReference type="ARBA" id="ARBA00023125"/>
    </source>
</evidence>
<evidence type="ECO:0000259" key="5">
    <source>
        <dbReference type="PROSITE" id="PS50110"/>
    </source>
</evidence>
<evidence type="ECO:0000313" key="6">
    <source>
        <dbReference type="EMBL" id="CAL2106579.1"/>
    </source>
</evidence>
<dbReference type="Pfam" id="PF00196">
    <property type="entry name" value="GerE"/>
    <property type="match status" value="1"/>
</dbReference>
<dbReference type="PRINTS" id="PR00038">
    <property type="entry name" value="HTHLUXR"/>
</dbReference>
<dbReference type="PROSITE" id="PS00622">
    <property type="entry name" value="HTH_LUXR_1"/>
    <property type="match status" value="1"/>
</dbReference>
<feature type="domain" description="HTH luxR-type" evidence="4">
    <location>
        <begin position="142"/>
        <end position="208"/>
    </location>
</feature>
<name>A0ABM9PLL8_9FLAO</name>
<evidence type="ECO:0000259" key="4">
    <source>
        <dbReference type="PROSITE" id="PS50043"/>
    </source>
</evidence>
<dbReference type="PROSITE" id="PS50043">
    <property type="entry name" value="HTH_LUXR_2"/>
    <property type="match status" value="1"/>
</dbReference>
<dbReference type="Pfam" id="PF00072">
    <property type="entry name" value="Response_reg"/>
    <property type="match status" value="1"/>
</dbReference>
<dbReference type="CDD" id="cd06170">
    <property type="entry name" value="LuxR_C_like"/>
    <property type="match status" value="1"/>
</dbReference>
<dbReference type="InterPro" id="IPR001789">
    <property type="entry name" value="Sig_transdc_resp-reg_receiver"/>
</dbReference>
<keyword evidence="7" id="KW-1185">Reference proteome</keyword>
<sequence>MNKLDVVIVEDHENILESFKEIVNASEKFRAAGAFLSGEEAIDFLKLINTPPTIMLVDIQLGGMNGIQTIREAKKIAPSVLPIIISVHENSKFIFDALCVGAVGYLNKNTTPKELITALEQTCNGGAPMSSNIARKVVESFQLPHEKELSERENEVLTLLAKGKSYASIAQELSLSLNTIKTHTRNIYEKLQVNSKKEIMEKYGDKIN</sequence>
<dbReference type="CDD" id="cd17535">
    <property type="entry name" value="REC_NarL-like"/>
    <property type="match status" value="1"/>
</dbReference>
<dbReference type="Proteomes" id="UP001497602">
    <property type="component" value="Unassembled WGS sequence"/>
</dbReference>
<dbReference type="Gene3D" id="3.40.50.2300">
    <property type="match status" value="1"/>
</dbReference>
<feature type="modified residue" description="4-aspartylphosphate" evidence="3">
    <location>
        <position position="58"/>
    </location>
</feature>
<keyword evidence="1 3" id="KW-0597">Phosphoprotein</keyword>
<proteinExistence type="predicted"/>
<dbReference type="InterPro" id="IPR011006">
    <property type="entry name" value="CheY-like_superfamily"/>
</dbReference>
<dbReference type="PANTHER" id="PTHR43214:SF43">
    <property type="entry name" value="TWO-COMPONENT RESPONSE REGULATOR"/>
    <property type="match status" value="1"/>
</dbReference>
<dbReference type="GO" id="GO:0003677">
    <property type="term" value="F:DNA binding"/>
    <property type="evidence" value="ECO:0007669"/>
    <property type="project" value="UniProtKB-KW"/>
</dbReference>
<gene>
    <name evidence="6" type="ORF">T190115A13A_250010</name>
</gene>
<dbReference type="PANTHER" id="PTHR43214">
    <property type="entry name" value="TWO-COMPONENT RESPONSE REGULATOR"/>
    <property type="match status" value="1"/>
</dbReference>
<reference evidence="6 7" key="1">
    <citation type="submission" date="2024-05" db="EMBL/GenBank/DDBJ databases">
        <authorList>
            <person name="Duchaud E."/>
        </authorList>
    </citation>
    <scope>NUCLEOTIDE SEQUENCE [LARGE SCALE GENOMIC DNA]</scope>
    <source>
        <strain evidence="6">Ena-SAMPLE-TAB-13-05-2024-13:56:06:370-140305</strain>
    </source>
</reference>
<comment type="caution">
    <text evidence="6">The sequence shown here is derived from an EMBL/GenBank/DDBJ whole genome shotgun (WGS) entry which is preliminary data.</text>
</comment>
<dbReference type="InterPro" id="IPR058245">
    <property type="entry name" value="NreC/VraR/RcsB-like_REC"/>
</dbReference>
<accession>A0ABM9PLL8</accession>
<dbReference type="InterPro" id="IPR039420">
    <property type="entry name" value="WalR-like"/>
</dbReference>
<dbReference type="SUPFAM" id="SSF46894">
    <property type="entry name" value="C-terminal effector domain of the bipartite response regulators"/>
    <property type="match status" value="1"/>
</dbReference>
<dbReference type="RefSeq" id="WP_348702998.1">
    <property type="nucleotide sequence ID" value="NZ_CAXIYA010000010.1"/>
</dbReference>
<organism evidence="6 7">
    <name type="scientific">Tenacibaculum vairaonense</name>
    <dbReference type="NCBI Taxonomy" id="3137860"/>
    <lineage>
        <taxon>Bacteria</taxon>
        <taxon>Pseudomonadati</taxon>
        <taxon>Bacteroidota</taxon>
        <taxon>Flavobacteriia</taxon>
        <taxon>Flavobacteriales</taxon>
        <taxon>Flavobacteriaceae</taxon>
        <taxon>Tenacibaculum</taxon>
    </lineage>
</organism>
<feature type="domain" description="Response regulatory" evidence="5">
    <location>
        <begin position="5"/>
        <end position="123"/>
    </location>
</feature>
<dbReference type="SMART" id="SM00448">
    <property type="entry name" value="REC"/>
    <property type="match status" value="1"/>
</dbReference>
<dbReference type="InterPro" id="IPR000792">
    <property type="entry name" value="Tscrpt_reg_LuxR_C"/>
</dbReference>
<evidence type="ECO:0000313" key="7">
    <source>
        <dbReference type="Proteomes" id="UP001497602"/>
    </source>
</evidence>
<keyword evidence="2 6" id="KW-0238">DNA-binding</keyword>
<dbReference type="SMART" id="SM00421">
    <property type="entry name" value="HTH_LUXR"/>
    <property type="match status" value="1"/>
</dbReference>